<feature type="compositionally biased region" description="Low complexity" evidence="2">
    <location>
        <begin position="256"/>
        <end position="273"/>
    </location>
</feature>
<dbReference type="PANTHER" id="PTHR14778">
    <property type="entry name" value="KINETOCHORE-ASSOCIATED PROTEIN DSN1 HOMOLOG"/>
    <property type="match status" value="1"/>
</dbReference>
<sequence>MTTLVQTRALQLVSMGTNNQDAGGRHKRGKGAVADLENDDDFQFVRKSKRAKTEAAPPQPQPQQSRTTARDASVEAPPTAAIRRTAASAATRRSPRINTPERRQQQQQHAERPKSTAQQRNGATGRTVRADATLFDSPPRQPRSQRASSRGAGADAAEDEESRRRGGSRRAGTVEREDGGSGGGPRRVRTEERPEGGSRGGSRRLATEEAEEDARPEGGQRGGPKDRTKMITLPMSDTPIINRNKEMRKQGGNDGSGNRRSSLGSRGRRASSLIDNGQTAIPHREVRTTEFYKHIEAEGLPEPRRMKQLLTWCGERALSDKPKHGSKDAGVIHGARAIQDQLLKDFAARSEFSDWFSRDDEAIPGAPPAVLQPNPRNKELDEKIVQLEENIKRLQEEKQAWLAMQRPPPDQPPILSESEVEHPETIELPDFDLLDDQDGRIHRYLSSEAEPFESVRATTQKRLRDVRATLELQVDLLADNVHRLEQRVRVAGQEADQVLGLSARRLRDRDDEEKRRAGTRHMPIMEVLRSLGAMLPDGGEG</sequence>
<feature type="compositionally biased region" description="Basic and acidic residues" evidence="2">
    <location>
        <begin position="99"/>
        <end position="114"/>
    </location>
</feature>
<feature type="coiled-coil region" evidence="1">
    <location>
        <begin position="377"/>
        <end position="404"/>
    </location>
</feature>
<dbReference type="AlphaFoldDB" id="A0A9P4YSQ4"/>
<keyword evidence="4" id="KW-1185">Reference proteome</keyword>
<feature type="compositionally biased region" description="Basic and acidic residues" evidence="2">
    <location>
        <begin position="213"/>
        <end position="229"/>
    </location>
</feature>
<proteinExistence type="predicted"/>
<protein>
    <submittedName>
        <fullName evidence="3">Kinetochore protein Mis13/DSN1</fullName>
    </submittedName>
</protein>
<dbReference type="Proteomes" id="UP000749293">
    <property type="component" value="Unassembled WGS sequence"/>
</dbReference>
<name>A0A9P4YSQ4_9HYPO</name>
<keyword evidence="1" id="KW-0175">Coiled coil</keyword>
<evidence type="ECO:0000313" key="4">
    <source>
        <dbReference type="Proteomes" id="UP000749293"/>
    </source>
</evidence>
<evidence type="ECO:0000313" key="3">
    <source>
        <dbReference type="EMBL" id="KAF4121089.1"/>
    </source>
</evidence>
<feature type="compositionally biased region" description="Low complexity" evidence="2">
    <location>
        <begin position="76"/>
        <end position="92"/>
    </location>
</feature>
<dbReference type="GO" id="GO:0051301">
    <property type="term" value="P:cell division"/>
    <property type="evidence" value="ECO:0007669"/>
    <property type="project" value="InterPro"/>
</dbReference>
<feature type="compositionally biased region" description="Polar residues" evidence="2">
    <location>
        <begin position="115"/>
        <end position="124"/>
    </location>
</feature>
<dbReference type="EMBL" id="JAANYQ010000014">
    <property type="protein sequence ID" value="KAF4121089.1"/>
    <property type="molecule type" value="Genomic_DNA"/>
</dbReference>
<evidence type="ECO:0000256" key="2">
    <source>
        <dbReference type="SAM" id="MobiDB-lite"/>
    </source>
</evidence>
<evidence type="ECO:0000256" key="1">
    <source>
        <dbReference type="SAM" id="Coils"/>
    </source>
</evidence>
<dbReference type="GO" id="GO:0007059">
    <property type="term" value="P:chromosome segregation"/>
    <property type="evidence" value="ECO:0007669"/>
    <property type="project" value="InterPro"/>
</dbReference>
<gene>
    <name evidence="3" type="ORF">GMORB2_2576</name>
</gene>
<feature type="compositionally biased region" description="Low complexity" evidence="2">
    <location>
        <begin position="136"/>
        <end position="155"/>
    </location>
</feature>
<dbReference type="GO" id="GO:0000444">
    <property type="term" value="C:MIS12/MIND type complex"/>
    <property type="evidence" value="ECO:0007669"/>
    <property type="project" value="InterPro"/>
</dbReference>
<dbReference type="GeneID" id="55968806"/>
<organism evidence="3 4">
    <name type="scientific">Geosmithia morbida</name>
    <dbReference type="NCBI Taxonomy" id="1094350"/>
    <lineage>
        <taxon>Eukaryota</taxon>
        <taxon>Fungi</taxon>
        <taxon>Dikarya</taxon>
        <taxon>Ascomycota</taxon>
        <taxon>Pezizomycotina</taxon>
        <taxon>Sordariomycetes</taxon>
        <taxon>Hypocreomycetidae</taxon>
        <taxon>Hypocreales</taxon>
        <taxon>Bionectriaceae</taxon>
        <taxon>Geosmithia</taxon>
    </lineage>
</organism>
<dbReference type="InterPro" id="IPR013218">
    <property type="entry name" value="Dsn1/Mis13"/>
</dbReference>
<reference evidence="3" key="1">
    <citation type="submission" date="2020-03" db="EMBL/GenBank/DDBJ databases">
        <title>Site-based positive gene gene selection in Geosmithia morbida across the United States reveals a broad range of putative effectors and factors for local host and environmental adapation.</title>
        <authorList>
            <person name="Onufrak A."/>
            <person name="Murdoch R.W."/>
            <person name="Gazis R."/>
            <person name="Huff M."/>
            <person name="Staton M."/>
            <person name="Klingeman W."/>
            <person name="Hadziabdic D."/>
        </authorList>
    </citation>
    <scope>NUCLEOTIDE SEQUENCE</scope>
    <source>
        <strain evidence="3">1262</strain>
    </source>
</reference>
<dbReference type="OrthoDB" id="3364649at2759"/>
<feature type="region of interest" description="Disordered" evidence="2">
    <location>
        <begin position="14"/>
        <end position="278"/>
    </location>
</feature>
<dbReference type="RefSeq" id="XP_035319741.1">
    <property type="nucleotide sequence ID" value="XM_035464555.1"/>
</dbReference>
<dbReference type="PANTHER" id="PTHR14778:SF2">
    <property type="entry name" value="KINETOCHORE-ASSOCIATED PROTEIN DSN1 HOMOLOG"/>
    <property type="match status" value="1"/>
</dbReference>
<dbReference type="Pfam" id="PF08202">
    <property type="entry name" value="MIS13"/>
    <property type="match status" value="1"/>
</dbReference>
<comment type="caution">
    <text evidence="3">The sequence shown here is derived from an EMBL/GenBank/DDBJ whole genome shotgun (WGS) entry which is preliminary data.</text>
</comment>
<accession>A0A9P4YSQ4</accession>